<dbReference type="SMART" id="SM00027">
    <property type="entry name" value="EH"/>
    <property type="match status" value="2"/>
</dbReference>
<evidence type="ECO:0000313" key="4">
    <source>
        <dbReference type="EMBL" id="KAL0274862.1"/>
    </source>
</evidence>
<dbReference type="GO" id="GO:0016197">
    <property type="term" value="P:endosomal transport"/>
    <property type="evidence" value="ECO:0007669"/>
    <property type="project" value="TreeGrafter"/>
</dbReference>
<feature type="compositionally biased region" description="Basic and acidic residues" evidence="1">
    <location>
        <begin position="370"/>
        <end position="382"/>
    </location>
</feature>
<evidence type="ECO:0000259" key="2">
    <source>
        <dbReference type="PROSITE" id="PS50031"/>
    </source>
</evidence>
<dbReference type="InterPro" id="IPR002048">
    <property type="entry name" value="EF_hand_dom"/>
</dbReference>
<dbReference type="InterPro" id="IPR000261">
    <property type="entry name" value="EH_dom"/>
</dbReference>
<feature type="compositionally biased region" description="Polar residues" evidence="1">
    <location>
        <begin position="179"/>
        <end position="189"/>
    </location>
</feature>
<dbReference type="Pfam" id="PF12763">
    <property type="entry name" value="EH"/>
    <property type="match status" value="1"/>
</dbReference>
<dbReference type="GO" id="GO:0005886">
    <property type="term" value="C:plasma membrane"/>
    <property type="evidence" value="ECO:0007669"/>
    <property type="project" value="TreeGrafter"/>
</dbReference>
<feature type="region of interest" description="Disordered" evidence="1">
    <location>
        <begin position="321"/>
        <end position="542"/>
    </location>
</feature>
<feature type="domain" description="EH" evidence="2">
    <location>
        <begin position="229"/>
        <end position="318"/>
    </location>
</feature>
<dbReference type="GO" id="GO:0005509">
    <property type="term" value="F:calcium ion binding"/>
    <property type="evidence" value="ECO:0007669"/>
    <property type="project" value="InterPro"/>
</dbReference>
<feature type="region of interest" description="Disordered" evidence="1">
    <location>
        <begin position="597"/>
        <end position="617"/>
    </location>
</feature>
<dbReference type="PROSITE" id="PS50222">
    <property type="entry name" value="EF_HAND_2"/>
    <property type="match status" value="1"/>
</dbReference>
<dbReference type="Gene3D" id="1.10.238.10">
    <property type="entry name" value="EF-hand"/>
    <property type="match status" value="2"/>
</dbReference>
<feature type="compositionally biased region" description="Low complexity" evidence="1">
    <location>
        <begin position="162"/>
        <end position="178"/>
    </location>
</feature>
<dbReference type="GO" id="GO:0006897">
    <property type="term" value="P:endocytosis"/>
    <property type="evidence" value="ECO:0007669"/>
    <property type="project" value="TreeGrafter"/>
</dbReference>
<evidence type="ECO:0000256" key="1">
    <source>
        <dbReference type="SAM" id="MobiDB-lite"/>
    </source>
</evidence>
<dbReference type="GO" id="GO:0005737">
    <property type="term" value="C:cytoplasm"/>
    <property type="evidence" value="ECO:0007669"/>
    <property type="project" value="TreeGrafter"/>
</dbReference>
<feature type="region of interest" description="Disordered" evidence="1">
    <location>
        <begin position="134"/>
        <end position="220"/>
    </location>
</feature>
<proteinExistence type="predicted"/>
<accession>A0AAW2HYE1</accession>
<evidence type="ECO:0000259" key="3">
    <source>
        <dbReference type="PROSITE" id="PS50222"/>
    </source>
</evidence>
<feature type="region of interest" description="Disordered" evidence="1">
    <location>
        <begin position="563"/>
        <end position="585"/>
    </location>
</feature>
<gene>
    <name evidence="4" type="ORF">PYX00_002894</name>
</gene>
<dbReference type="CDD" id="cd00052">
    <property type="entry name" value="EH"/>
    <property type="match status" value="1"/>
</dbReference>
<feature type="compositionally biased region" description="Polar residues" evidence="1">
    <location>
        <begin position="134"/>
        <end position="144"/>
    </location>
</feature>
<dbReference type="InterPro" id="IPR011992">
    <property type="entry name" value="EF-hand-dom_pair"/>
</dbReference>
<sequence>MEDLQLTETEQRYFGDLFLLCCDTENTGKVPLFKACELFRTSKVSPKTISQITDLCSGGKSSHLGRKQFYIALKLIAASQAGVSVHHPDLVNSIADLPLPKFVWTNDEINNSQTNVNSDSPDLIELGDSNALKSASTDQINSSDGEQDGLTDKQNSPKNLRSPGASSTASDSPTPTNSVQEKSWATPGNWQGLVSEEQRQLLGTEEESSDRHSSEDEVDRELWTITSEQRDYYTKQFRSLQPDPNGLLAGSIARLFFEMSKLPVQELRKIWQLSDVTKDGALSLEEFNVAMHLVVLRRNNIPLPDSLPPFLVPTNPSPVVVPPVPLPREDNSPGQSSISSEPRGSKQWTKFVDSPTSSIASPGPKPVNFDFHKSAVEQDPKIYHPVPVRVTPEAPSNMINAEDGTSRSPRRLDYENIHSDNNTGKKPSAPCLSQDGASDLRPIQRPQPRKPPPGPGAIPPPPQHLVDESLYGPTSLPVCIGNHMAPKKEPPPPPPPRPCRTHARSSSLDLNKLGKSSSLAAPPAVPPRISPSSSSPKKLIGQRSEGDVISLVSHVPTFADFSHFPGSADPNGEADLDTHDGPPRRHGAFQVYRKHTKYESPPTEAPTIKQQGNTRQDLEERNNVLTRLCYELIQELAQVQEERNALQVKLEQLQSSHCR</sequence>
<dbReference type="AlphaFoldDB" id="A0AAW2HYE1"/>
<dbReference type="SUPFAM" id="SSF47473">
    <property type="entry name" value="EF-hand"/>
    <property type="match status" value="2"/>
</dbReference>
<reference evidence="4" key="1">
    <citation type="journal article" date="2024" name="Gigascience">
        <title>Chromosome-level genome of the poultry shaft louse Menopon gallinae provides insight into the host-switching and adaptive evolution of parasitic lice.</title>
        <authorList>
            <person name="Xu Y."/>
            <person name="Ma L."/>
            <person name="Liu S."/>
            <person name="Liang Y."/>
            <person name="Liu Q."/>
            <person name="He Z."/>
            <person name="Tian L."/>
            <person name="Duan Y."/>
            <person name="Cai W."/>
            <person name="Li H."/>
            <person name="Song F."/>
        </authorList>
    </citation>
    <scope>NUCLEOTIDE SEQUENCE</scope>
    <source>
        <strain evidence="4">Cailab_2023a</strain>
    </source>
</reference>
<feature type="compositionally biased region" description="Polar residues" evidence="1">
    <location>
        <begin position="332"/>
        <end position="360"/>
    </location>
</feature>
<dbReference type="PANTHER" id="PTHR11216:SF174">
    <property type="entry name" value="GH06923P"/>
    <property type="match status" value="1"/>
</dbReference>
<dbReference type="EMBL" id="JARGDH010000002">
    <property type="protein sequence ID" value="KAL0274862.1"/>
    <property type="molecule type" value="Genomic_DNA"/>
</dbReference>
<comment type="caution">
    <text evidence="4">The sequence shown here is derived from an EMBL/GenBank/DDBJ whole genome shotgun (WGS) entry which is preliminary data.</text>
</comment>
<protein>
    <recommendedName>
        <fullName evidence="5">RalBP1-associated Eps domain-containing protein 1</fullName>
    </recommendedName>
</protein>
<feature type="domain" description="EF-hand" evidence="3">
    <location>
        <begin position="262"/>
        <end position="297"/>
    </location>
</feature>
<dbReference type="PROSITE" id="PS50031">
    <property type="entry name" value="EH"/>
    <property type="match status" value="1"/>
</dbReference>
<organism evidence="4">
    <name type="scientific">Menopon gallinae</name>
    <name type="common">poultry shaft louse</name>
    <dbReference type="NCBI Taxonomy" id="328185"/>
    <lineage>
        <taxon>Eukaryota</taxon>
        <taxon>Metazoa</taxon>
        <taxon>Ecdysozoa</taxon>
        <taxon>Arthropoda</taxon>
        <taxon>Hexapoda</taxon>
        <taxon>Insecta</taxon>
        <taxon>Pterygota</taxon>
        <taxon>Neoptera</taxon>
        <taxon>Paraneoptera</taxon>
        <taxon>Psocodea</taxon>
        <taxon>Troctomorpha</taxon>
        <taxon>Phthiraptera</taxon>
        <taxon>Amblycera</taxon>
        <taxon>Menoponidae</taxon>
        <taxon>Menopon</taxon>
    </lineage>
</organism>
<name>A0AAW2HYE1_9NEOP</name>
<feature type="compositionally biased region" description="Pro residues" evidence="1">
    <location>
        <begin position="449"/>
        <end position="463"/>
    </location>
</feature>
<dbReference type="PANTHER" id="PTHR11216">
    <property type="entry name" value="EH DOMAIN"/>
    <property type="match status" value="1"/>
</dbReference>
<evidence type="ECO:0008006" key="5">
    <source>
        <dbReference type="Google" id="ProtNLM"/>
    </source>
</evidence>